<dbReference type="OrthoDB" id="4347at2759"/>
<dbReference type="GeneID" id="36291302"/>
<dbReference type="EMBL" id="KV441409">
    <property type="protein sequence ID" value="OAF55462.1"/>
    <property type="molecule type" value="Genomic_DNA"/>
</dbReference>
<dbReference type="RefSeq" id="XP_024320762.1">
    <property type="nucleotide sequence ID" value="XM_024471815.1"/>
</dbReference>
<name>A0A177A1V0_9PEZI</name>
<dbReference type="PANTHER" id="PTHR28110:SF1">
    <property type="entry name" value="TRANSMEMBRANE PROTEIN"/>
    <property type="match status" value="1"/>
</dbReference>
<gene>
    <name evidence="1" type="ORF">VC83_08260</name>
</gene>
<dbReference type="AlphaFoldDB" id="A0A177A1V0"/>
<dbReference type="InterPro" id="IPR055323">
    <property type="entry name" value="C57A10.07/YOR238W"/>
</dbReference>
<proteinExistence type="predicted"/>
<protein>
    <submittedName>
        <fullName evidence="1">Uncharacterized protein</fullName>
    </submittedName>
</protein>
<reference evidence="1" key="1">
    <citation type="submission" date="2016-03" db="EMBL/GenBank/DDBJ databases">
        <title>Updated assembly of Pseudogymnoascus destructans, the fungus causing white-nose syndrome of bats.</title>
        <authorList>
            <person name="Palmer J.M."/>
            <person name="Drees K.P."/>
            <person name="Foster J.T."/>
            <person name="Lindner D.L."/>
        </authorList>
    </citation>
    <scope>NUCLEOTIDE SEQUENCE [LARGE SCALE GENOMIC DNA]</scope>
    <source>
        <strain evidence="1">20631-21</strain>
    </source>
</reference>
<dbReference type="PANTHER" id="PTHR28110">
    <property type="entry name" value="TRANSMEMBRANE PROTEIN"/>
    <property type="match status" value="1"/>
</dbReference>
<evidence type="ECO:0000313" key="1">
    <source>
        <dbReference type="EMBL" id="OAF55462.1"/>
    </source>
</evidence>
<dbReference type="GO" id="GO:0005737">
    <property type="term" value="C:cytoplasm"/>
    <property type="evidence" value="ECO:0007669"/>
    <property type="project" value="TreeGrafter"/>
</dbReference>
<accession>A0A177A1V0</accession>
<dbReference type="Proteomes" id="UP000077154">
    <property type="component" value="Unassembled WGS sequence"/>
</dbReference>
<dbReference type="VEuPathDB" id="FungiDB:GMDG_02753"/>
<sequence length="394" mass="43879">MAPPRQKAVPEVGARLHDLSAGQVGMFNTAPIPTPQGVNLNLVAQLQNLLYQPGGIPDVFPAGLTQMPGLDPHLLANLPPPPSAPLPDLETQFREMFAKLGAANAAQAAGPAEPVVPAASKKLVVVCCLATWIGKKDTEDKWVAMPGQGTRKGWGMDMANPSERECWRRQICKGLEVLKEMDGEGVLMFSGGPWYDNRISAAKSYRDFARASNYWGYLKGDKYKDYSSRIITEDRAMDSLQNVMYSLIEFNIRYKNFPEEMTVISYELKRQRFENLHFKTAKAILFPTAQAGIDVSWQGIPTFIGIDPRDLTENYRSEKAIAIGELEMQIMDLWTGSPYGLSEELMNRKEKRNRWGIDLYYQLVFAGGAELVAALERNAKAAPPIEEVMDMSVN</sequence>
<organism evidence="1">
    <name type="scientific">Pseudogymnoascus destructans</name>
    <dbReference type="NCBI Taxonomy" id="655981"/>
    <lineage>
        <taxon>Eukaryota</taxon>
        <taxon>Fungi</taxon>
        <taxon>Dikarya</taxon>
        <taxon>Ascomycota</taxon>
        <taxon>Pezizomycotina</taxon>
        <taxon>Leotiomycetes</taxon>
        <taxon>Thelebolales</taxon>
        <taxon>Thelebolaceae</taxon>
        <taxon>Pseudogymnoascus</taxon>
    </lineage>
</organism>